<feature type="non-terminal residue" evidence="2">
    <location>
        <position position="1"/>
    </location>
</feature>
<reference evidence="2" key="1">
    <citation type="submission" date="2022-03" db="EMBL/GenBank/DDBJ databases">
        <authorList>
            <person name="Martin H S."/>
        </authorList>
    </citation>
    <scope>NUCLEOTIDE SEQUENCE</scope>
</reference>
<keyword evidence="3" id="KW-1185">Reference proteome</keyword>
<gene>
    <name evidence="2" type="ORF">IPOD504_LOCUS1308</name>
</gene>
<feature type="chain" id="PRO_5047081506" description="Secreted protein" evidence="1">
    <location>
        <begin position="24"/>
        <end position="89"/>
    </location>
</feature>
<evidence type="ECO:0000313" key="2">
    <source>
        <dbReference type="EMBL" id="CAH2037765.1"/>
    </source>
</evidence>
<sequence length="89" mass="10383">MDLFCCRNFVLIITGILVNTVAADLLDTERATFFGLTHEIPFSISTVELVEQLYTVVWQHAQGNRRVRRYFDSYDTPFVGQGRRRMDHN</sequence>
<evidence type="ECO:0000256" key="1">
    <source>
        <dbReference type="SAM" id="SignalP"/>
    </source>
</evidence>
<protein>
    <recommendedName>
        <fullName evidence="4">Secreted protein</fullName>
    </recommendedName>
</protein>
<feature type="signal peptide" evidence="1">
    <location>
        <begin position="1"/>
        <end position="23"/>
    </location>
</feature>
<organism evidence="2 3">
    <name type="scientific">Iphiclides podalirius</name>
    <name type="common">scarce swallowtail</name>
    <dbReference type="NCBI Taxonomy" id="110791"/>
    <lineage>
        <taxon>Eukaryota</taxon>
        <taxon>Metazoa</taxon>
        <taxon>Ecdysozoa</taxon>
        <taxon>Arthropoda</taxon>
        <taxon>Hexapoda</taxon>
        <taxon>Insecta</taxon>
        <taxon>Pterygota</taxon>
        <taxon>Neoptera</taxon>
        <taxon>Endopterygota</taxon>
        <taxon>Lepidoptera</taxon>
        <taxon>Glossata</taxon>
        <taxon>Ditrysia</taxon>
        <taxon>Papilionoidea</taxon>
        <taxon>Papilionidae</taxon>
        <taxon>Papilioninae</taxon>
        <taxon>Iphiclides</taxon>
    </lineage>
</organism>
<evidence type="ECO:0008006" key="4">
    <source>
        <dbReference type="Google" id="ProtNLM"/>
    </source>
</evidence>
<dbReference type="EMBL" id="OW152822">
    <property type="protein sequence ID" value="CAH2037765.1"/>
    <property type="molecule type" value="Genomic_DNA"/>
</dbReference>
<proteinExistence type="predicted"/>
<evidence type="ECO:0000313" key="3">
    <source>
        <dbReference type="Proteomes" id="UP000837857"/>
    </source>
</evidence>
<dbReference type="Proteomes" id="UP000837857">
    <property type="component" value="Chromosome 10"/>
</dbReference>
<name>A0ABN8HNA8_9NEOP</name>
<accession>A0ABN8HNA8</accession>
<keyword evidence="1" id="KW-0732">Signal</keyword>